<proteinExistence type="predicted"/>
<dbReference type="AlphaFoldDB" id="A0A9P6PU43"/>
<keyword evidence="3" id="KW-1185">Reference proteome</keyword>
<name>A0A9P6PU43_9FUNG</name>
<sequence>MSEKMSPMPTDPSTGGPAPPQYPESNIPMQMAAPPQAYPGYPPNGGQPPAHAPGAYQMPGAAQYGAQPPQGAPVYVVRRDHAAIEKYQQEIKENEIGCSDIFWFICCGPFALICCLPKYNRQQELRRQIDIELAKPV</sequence>
<organism evidence="2 3">
    <name type="scientific">Actinomortierella ambigua</name>
    <dbReference type="NCBI Taxonomy" id="1343610"/>
    <lineage>
        <taxon>Eukaryota</taxon>
        <taxon>Fungi</taxon>
        <taxon>Fungi incertae sedis</taxon>
        <taxon>Mucoromycota</taxon>
        <taxon>Mortierellomycotina</taxon>
        <taxon>Mortierellomycetes</taxon>
        <taxon>Mortierellales</taxon>
        <taxon>Mortierellaceae</taxon>
        <taxon>Actinomortierella</taxon>
    </lineage>
</organism>
<evidence type="ECO:0000313" key="3">
    <source>
        <dbReference type="Proteomes" id="UP000807716"/>
    </source>
</evidence>
<protein>
    <submittedName>
        <fullName evidence="2">Uncharacterized protein</fullName>
    </submittedName>
</protein>
<evidence type="ECO:0000256" key="1">
    <source>
        <dbReference type="SAM" id="MobiDB-lite"/>
    </source>
</evidence>
<evidence type="ECO:0000313" key="2">
    <source>
        <dbReference type="EMBL" id="KAG0252086.1"/>
    </source>
</evidence>
<feature type="region of interest" description="Disordered" evidence="1">
    <location>
        <begin position="1"/>
        <end position="70"/>
    </location>
</feature>
<accession>A0A9P6PU43</accession>
<feature type="compositionally biased region" description="Low complexity" evidence="1">
    <location>
        <begin position="54"/>
        <end position="70"/>
    </location>
</feature>
<dbReference type="EMBL" id="JAAAJB010000691">
    <property type="protein sequence ID" value="KAG0252086.1"/>
    <property type="molecule type" value="Genomic_DNA"/>
</dbReference>
<comment type="caution">
    <text evidence="2">The sequence shown here is derived from an EMBL/GenBank/DDBJ whole genome shotgun (WGS) entry which is preliminary data.</text>
</comment>
<feature type="compositionally biased region" description="Pro residues" evidence="1">
    <location>
        <begin position="36"/>
        <end position="46"/>
    </location>
</feature>
<gene>
    <name evidence="2" type="ORF">DFQ27_008296</name>
</gene>
<dbReference type="Proteomes" id="UP000807716">
    <property type="component" value="Unassembled WGS sequence"/>
</dbReference>
<reference evidence="2" key="1">
    <citation type="journal article" date="2020" name="Fungal Divers.">
        <title>Resolving the Mortierellaceae phylogeny through synthesis of multi-gene phylogenetics and phylogenomics.</title>
        <authorList>
            <person name="Vandepol N."/>
            <person name="Liber J."/>
            <person name="Desiro A."/>
            <person name="Na H."/>
            <person name="Kennedy M."/>
            <person name="Barry K."/>
            <person name="Grigoriev I.V."/>
            <person name="Miller A.N."/>
            <person name="O'Donnell K."/>
            <person name="Stajich J.E."/>
            <person name="Bonito G."/>
        </authorList>
    </citation>
    <scope>NUCLEOTIDE SEQUENCE</scope>
    <source>
        <strain evidence="2">BC1065</strain>
    </source>
</reference>
<dbReference type="OrthoDB" id="2277094at2759"/>